<evidence type="ECO:0000313" key="3">
    <source>
        <dbReference type="Proteomes" id="UP001497382"/>
    </source>
</evidence>
<dbReference type="Proteomes" id="UP001497382">
    <property type="component" value="Unassembled WGS sequence"/>
</dbReference>
<evidence type="ECO:0000256" key="1">
    <source>
        <dbReference type="SAM" id="Phobius"/>
    </source>
</evidence>
<evidence type="ECO:0000313" key="2">
    <source>
        <dbReference type="EMBL" id="CAL1270604.1"/>
    </source>
</evidence>
<accession>A0AAV1ZHP1</accession>
<comment type="caution">
    <text evidence="2">The sequence shown here is derived from an EMBL/GenBank/DDBJ whole genome shotgun (WGS) entry which is preliminary data.</text>
</comment>
<proteinExistence type="predicted"/>
<dbReference type="AlphaFoldDB" id="A0AAV1ZHP1"/>
<dbReference type="EMBL" id="CAXIEN010000049">
    <property type="protein sequence ID" value="CAL1270604.1"/>
    <property type="molecule type" value="Genomic_DNA"/>
</dbReference>
<feature type="transmembrane region" description="Helical" evidence="1">
    <location>
        <begin position="27"/>
        <end position="49"/>
    </location>
</feature>
<keyword evidence="3" id="KW-1185">Reference proteome</keyword>
<keyword evidence="1" id="KW-0472">Membrane</keyword>
<reference evidence="2 3" key="1">
    <citation type="submission" date="2024-04" db="EMBL/GenBank/DDBJ databases">
        <authorList>
            <person name="Rising A."/>
            <person name="Reimegard J."/>
            <person name="Sonavane S."/>
            <person name="Akerstrom W."/>
            <person name="Nylinder S."/>
            <person name="Hedman E."/>
            <person name="Kallberg Y."/>
        </authorList>
    </citation>
    <scope>NUCLEOTIDE SEQUENCE [LARGE SCALE GENOMIC DNA]</scope>
</reference>
<keyword evidence="1" id="KW-1133">Transmembrane helix</keyword>
<protein>
    <submittedName>
        <fullName evidence="2">Uncharacterized protein</fullName>
    </submittedName>
</protein>
<feature type="non-terminal residue" evidence="2">
    <location>
        <position position="59"/>
    </location>
</feature>
<sequence>MIAYLPPPLLCFIMDRNKYPYQSFSKIVPLGSSFEIIVLRLFSSLLRVLRSVMQAIWKM</sequence>
<organism evidence="2 3">
    <name type="scientific">Larinioides sclopetarius</name>
    <dbReference type="NCBI Taxonomy" id="280406"/>
    <lineage>
        <taxon>Eukaryota</taxon>
        <taxon>Metazoa</taxon>
        <taxon>Ecdysozoa</taxon>
        <taxon>Arthropoda</taxon>
        <taxon>Chelicerata</taxon>
        <taxon>Arachnida</taxon>
        <taxon>Araneae</taxon>
        <taxon>Araneomorphae</taxon>
        <taxon>Entelegynae</taxon>
        <taxon>Araneoidea</taxon>
        <taxon>Araneidae</taxon>
        <taxon>Larinioides</taxon>
    </lineage>
</organism>
<keyword evidence="1" id="KW-0812">Transmembrane</keyword>
<name>A0AAV1ZHP1_9ARAC</name>
<gene>
    <name evidence="2" type="ORF">LARSCL_LOCUS5388</name>
</gene>